<keyword evidence="5" id="KW-1185">Reference proteome</keyword>
<feature type="transmembrane region" description="Helical" evidence="2">
    <location>
        <begin position="12"/>
        <end position="30"/>
    </location>
</feature>
<accession>A0ABN7AUM7</accession>
<gene>
    <name evidence="4" type="ORF">NTJ_08699</name>
</gene>
<reference evidence="4 5" key="1">
    <citation type="submission" date="2023-09" db="EMBL/GenBank/DDBJ databases">
        <title>Nesidiocoris tenuis whole genome shotgun sequence.</title>
        <authorList>
            <person name="Shibata T."/>
            <person name="Shimoda M."/>
            <person name="Kobayashi T."/>
            <person name="Uehara T."/>
        </authorList>
    </citation>
    <scope>NUCLEOTIDE SEQUENCE [LARGE SCALE GENOMIC DNA]</scope>
    <source>
        <strain evidence="4 5">Japan</strain>
    </source>
</reference>
<feature type="transmembrane region" description="Helical" evidence="2">
    <location>
        <begin position="281"/>
        <end position="301"/>
    </location>
</feature>
<keyword evidence="2" id="KW-1133">Transmembrane helix</keyword>
<dbReference type="InterPro" id="IPR029071">
    <property type="entry name" value="Ubiquitin-like_domsf"/>
</dbReference>
<feature type="compositionally biased region" description="Polar residues" evidence="1">
    <location>
        <begin position="109"/>
        <end position="120"/>
    </location>
</feature>
<feature type="domain" description="Ubiquitin-like" evidence="3">
    <location>
        <begin position="178"/>
        <end position="254"/>
    </location>
</feature>
<evidence type="ECO:0000256" key="1">
    <source>
        <dbReference type="SAM" id="MobiDB-lite"/>
    </source>
</evidence>
<evidence type="ECO:0000256" key="2">
    <source>
        <dbReference type="SAM" id="Phobius"/>
    </source>
</evidence>
<dbReference type="Gene3D" id="3.10.20.90">
    <property type="entry name" value="Phosphatidylinositol 3-kinase Catalytic Subunit, Chain A, domain 1"/>
    <property type="match status" value="1"/>
</dbReference>
<feature type="compositionally biased region" description="Polar residues" evidence="1">
    <location>
        <begin position="73"/>
        <end position="82"/>
    </location>
</feature>
<evidence type="ECO:0000259" key="3">
    <source>
        <dbReference type="PROSITE" id="PS50053"/>
    </source>
</evidence>
<dbReference type="CDD" id="cd17057">
    <property type="entry name" value="Ubl_TMUB1_like"/>
    <property type="match status" value="1"/>
</dbReference>
<evidence type="ECO:0000313" key="5">
    <source>
        <dbReference type="Proteomes" id="UP001307889"/>
    </source>
</evidence>
<name>A0ABN7AUM7_9HEMI</name>
<dbReference type="EMBL" id="AP028914">
    <property type="protein sequence ID" value="BES95890.1"/>
    <property type="molecule type" value="Genomic_DNA"/>
</dbReference>
<dbReference type="PANTHER" id="PTHR14557">
    <property type="entry name" value="PROTEIN C7ORF21"/>
    <property type="match status" value="1"/>
</dbReference>
<sequence>MTLIEGIGDEVTHFFSVVLILLMGVVAWWSTRTSDQHPIRTVLILERRAQTSDSNATRSALIISQPERGAGNLGNSVPTPDQQPREDDADSNLSPKTGAADSATATTSPEPESNATSNSAPCDKELVTRLISSDASADSGSQADNEPSACTGASPAAQMTTAAAESAEAEREGSQDDIRIRLKYLNDDQKLVQGKLHEHLGDFKKRHFSVELSGEKRIRLIFNGQVLQSDEQTLQGYGLYDNCVVHCLVHSQSQIPSGRPSAGNAANQTSTNNNATNTPEWNLGGLLYVSLSILLAFAWFLRYHYAQLFTLTTTTMLTGLTAMFAVSFVGMYMPDQEAPPA</sequence>
<feature type="compositionally biased region" description="Low complexity" evidence="1">
    <location>
        <begin position="153"/>
        <end position="166"/>
    </location>
</feature>
<dbReference type="InterPro" id="IPR040352">
    <property type="entry name" value="TMUB1/2"/>
</dbReference>
<evidence type="ECO:0000313" key="4">
    <source>
        <dbReference type="EMBL" id="BES95890.1"/>
    </source>
</evidence>
<dbReference type="Pfam" id="PF00240">
    <property type="entry name" value="ubiquitin"/>
    <property type="match status" value="1"/>
</dbReference>
<dbReference type="PANTHER" id="PTHR14557:SF5">
    <property type="entry name" value="UBIQUITIN-LIKE DOMAIN-CONTAINING PROTEIN"/>
    <property type="match status" value="1"/>
</dbReference>
<feature type="compositionally biased region" description="Low complexity" evidence="1">
    <location>
        <begin position="132"/>
        <end position="144"/>
    </location>
</feature>
<dbReference type="InterPro" id="IPR000626">
    <property type="entry name" value="Ubiquitin-like_dom"/>
</dbReference>
<dbReference type="PROSITE" id="PS50053">
    <property type="entry name" value="UBIQUITIN_2"/>
    <property type="match status" value="1"/>
</dbReference>
<dbReference type="SUPFAM" id="SSF54236">
    <property type="entry name" value="Ubiquitin-like"/>
    <property type="match status" value="1"/>
</dbReference>
<protein>
    <submittedName>
        <fullName evidence="4">UBQ</fullName>
    </submittedName>
</protein>
<keyword evidence="2" id="KW-0812">Transmembrane</keyword>
<organism evidence="4 5">
    <name type="scientific">Nesidiocoris tenuis</name>
    <dbReference type="NCBI Taxonomy" id="355587"/>
    <lineage>
        <taxon>Eukaryota</taxon>
        <taxon>Metazoa</taxon>
        <taxon>Ecdysozoa</taxon>
        <taxon>Arthropoda</taxon>
        <taxon>Hexapoda</taxon>
        <taxon>Insecta</taxon>
        <taxon>Pterygota</taxon>
        <taxon>Neoptera</taxon>
        <taxon>Paraneoptera</taxon>
        <taxon>Hemiptera</taxon>
        <taxon>Heteroptera</taxon>
        <taxon>Panheteroptera</taxon>
        <taxon>Cimicomorpha</taxon>
        <taxon>Miridae</taxon>
        <taxon>Dicyphina</taxon>
        <taxon>Nesidiocoris</taxon>
    </lineage>
</organism>
<feature type="compositionally biased region" description="Low complexity" evidence="1">
    <location>
        <begin position="97"/>
        <end position="108"/>
    </location>
</feature>
<feature type="transmembrane region" description="Helical" evidence="2">
    <location>
        <begin position="308"/>
        <end position="333"/>
    </location>
</feature>
<keyword evidence="2" id="KW-0472">Membrane</keyword>
<feature type="region of interest" description="Disordered" evidence="1">
    <location>
        <begin position="54"/>
        <end position="175"/>
    </location>
</feature>
<dbReference type="Proteomes" id="UP001307889">
    <property type="component" value="Chromosome 6"/>
</dbReference>
<proteinExistence type="predicted"/>